<evidence type="ECO:0000313" key="12">
    <source>
        <dbReference type="Proteomes" id="UP001222027"/>
    </source>
</evidence>
<dbReference type="InterPro" id="IPR003890">
    <property type="entry name" value="MIF4G-like_typ-3"/>
</dbReference>
<dbReference type="Pfam" id="PF02847">
    <property type="entry name" value="MA3"/>
    <property type="match status" value="1"/>
</dbReference>
<feature type="compositionally biased region" description="Polar residues" evidence="9">
    <location>
        <begin position="617"/>
        <end position="630"/>
    </location>
</feature>
<feature type="region of interest" description="Disordered" evidence="9">
    <location>
        <begin position="661"/>
        <end position="712"/>
    </location>
</feature>
<organism evidence="11 12">
    <name type="scientific">Ensete ventricosum</name>
    <name type="common">Abyssinian banana</name>
    <name type="synonym">Musa ensete</name>
    <dbReference type="NCBI Taxonomy" id="4639"/>
    <lineage>
        <taxon>Eukaryota</taxon>
        <taxon>Viridiplantae</taxon>
        <taxon>Streptophyta</taxon>
        <taxon>Embryophyta</taxon>
        <taxon>Tracheophyta</taxon>
        <taxon>Spermatophyta</taxon>
        <taxon>Magnoliopsida</taxon>
        <taxon>Liliopsida</taxon>
        <taxon>Zingiberales</taxon>
        <taxon>Musaceae</taxon>
        <taxon>Ensete</taxon>
    </lineage>
</organism>
<feature type="region of interest" description="Disordered" evidence="9">
    <location>
        <begin position="289"/>
        <end position="368"/>
    </location>
</feature>
<dbReference type="InterPro" id="IPR003891">
    <property type="entry name" value="Initiation_fac_eIF4g_MI"/>
</dbReference>
<dbReference type="FunFam" id="1.25.40.180:FF:000024">
    <property type="entry name" value="Eukaryotic translation initiation factor 4G"/>
    <property type="match status" value="1"/>
</dbReference>
<feature type="region of interest" description="Disordered" evidence="9">
    <location>
        <begin position="1594"/>
        <end position="1646"/>
    </location>
</feature>
<feature type="compositionally biased region" description="Basic and acidic residues" evidence="9">
    <location>
        <begin position="701"/>
        <end position="712"/>
    </location>
</feature>
<feature type="compositionally biased region" description="Basic and acidic residues" evidence="9">
    <location>
        <begin position="1118"/>
        <end position="1133"/>
    </location>
</feature>
<feature type="compositionally biased region" description="Basic and acidic residues" evidence="9">
    <location>
        <begin position="1151"/>
        <end position="1164"/>
    </location>
</feature>
<feature type="region of interest" description="Disordered" evidence="9">
    <location>
        <begin position="1151"/>
        <end position="1171"/>
    </location>
</feature>
<dbReference type="GO" id="GO:0006417">
    <property type="term" value="P:regulation of translation"/>
    <property type="evidence" value="ECO:0007669"/>
    <property type="project" value="UniProtKB-KW"/>
</dbReference>
<feature type="compositionally biased region" description="Polar residues" evidence="9">
    <location>
        <begin position="323"/>
        <end position="335"/>
    </location>
</feature>
<proteinExistence type="inferred from homology"/>
<dbReference type="SMART" id="SM00543">
    <property type="entry name" value="MIF4G"/>
    <property type="match status" value="1"/>
</dbReference>
<comment type="function">
    <text evidence="5">Component of the protein complex eIF4F, which is involved in the recognition of the mRNA cap, ATP-dependent unwinding of 5'-terminal secondary structure and recruitment of mRNA to the ribosome.</text>
</comment>
<reference evidence="11 12" key="1">
    <citation type="submission" date="2022-12" db="EMBL/GenBank/DDBJ databases">
        <title>Chromosome-scale assembly of the Ensete ventricosum genome.</title>
        <authorList>
            <person name="Dussert Y."/>
            <person name="Stocks J."/>
            <person name="Wendawek A."/>
            <person name="Woldeyes F."/>
            <person name="Nichols R.A."/>
            <person name="Borrell J.S."/>
        </authorList>
    </citation>
    <scope>NUCLEOTIDE SEQUENCE [LARGE SCALE GENOMIC DNA]</scope>
    <source>
        <strain evidence="12">cv. Maze</strain>
        <tissue evidence="11">Seeds</tissue>
    </source>
</reference>
<evidence type="ECO:0000256" key="6">
    <source>
        <dbReference type="ARBA" id="ARBA00065571"/>
    </source>
</evidence>
<feature type="region of interest" description="Disordered" evidence="9">
    <location>
        <begin position="173"/>
        <end position="236"/>
    </location>
</feature>
<dbReference type="PROSITE" id="PS51366">
    <property type="entry name" value="MI"/>
    <property type="match status" value="1"/>
</dbReference>
<feature type="compositionally biased region" description="Polar residues" evidence="9">
    <location>
        <begin position="303"/>
        <end position="313"/>
    </location>
</feature>
<feature type="compositionally biased region" description="Basic and acidic residues" evidence="9">
    <location>
        <begin position="1449"/>
        <end position="1459"/>
    </location>
</feature>
<dbReference type="InterPro" id="IPR016024">
    <property type="entry name" value="ARM-type_fold"/>
</dbReference>
<dbReference type="GO" id="GO:0003743">
    <property type="term" value="F:translation initiation factor activity"/>
    <property type="evidence" value="ECO:0007669"/>
    <property type="project" value="UniProtKB-KW"/>
</dbReference>
<evidence type="ECO:0000259" key="10">
    <source>
        <dbReference type="PROSITE" id="PS51366"/>
    </source>
</evidence>
<evidence type="ECO:0000313" key="11">
    <source>
        <dbReference type="EMBL" id="KAJ8512248.1"/>
    </source>
</evidence>
<accession>A0AAV8RYL8</accession>
<keyword evidence="3" id="KW-0810">Translation regulation</keyword>
<evidence type="ECO:0000256" key="5">
    <source>
        <dbReference type="ARBA" id="ARBA00053217"/>
    </source>
</evidence>
<evidence type="ECO:0000256" key="7">
    <source>
        <dbReference type="ARBA" id="ARBA00067320"/>
    </source>
</evidence>
<feature type="region of interest" description="Disordered" evidence="9">
    <location>
        <begin position="460"/>
        <end position="494"/>
    </location>
</feature>
<feature type="compositionally biased region" description="Basic and acidic residues" evidence="9">
    <location>
        <begin position="462"/>
        <end position="480"/>
    </location>
</feature>
<evidence type="ECO:0000256" key="3">
    <source>
        <dbReference type="ARBA" id="ARBA00022845"/>
    </source>
</evidence>
<feature type="region of interest" description="Disordered" evidence="9">
    <location>
        <begin position="1449"/>
        <end position="1472"/>
    </location>
</feature>
<feature type="region of interest" description="Disordered" evidence="9">
    <location>
        <begin position="1210"/>
        <end position="1231"/>
    </location>
</feature>
<feature type="region of interest" description="Disordered" evidence="9">
    <location>
        <begin position="1042"/>
        <end position="1063"/>
    </location>
</feature>
<comment type="similarity">
    <text evidence="1">Belongs to the eukaryotic initiation factor 4G family.</text>
</comment>
<feature type="compositionally biased region" description="Low complexity" evidence="9">
    <location>
        <begin position="207"/>
        <end position="226"/>
    </location>
</feature>
<keyword evidence="12" id="KW-1185">Reference proteome</keyword>
<dbReference type="SUPFAM" id="SSF48371">
    <property type="entry name" value="ARM repeat"/>
    <property type="match status" value="2"/>
</dbReference>
<evidence type="ECO:0000256" key="1">
    <source>
        <dbReference type="ARBA" id="ARBA00005775"/>
    </source>
</evidence>
<dbReference type="GO" id="GO:0003729">
    <property type="term" value="F:mRNA binding"/>
    <property type="evidence" value="ECO:0007669"/>
    <property type="project" value="TreeGrafter"/>
</dbReference>
<evidence type="ECO:0000256" key="9">
    <source>
        <dbReference type="SAM" id="MobiDB-lite"/>
    </source>
</evidence>
<comment type="caution">
    <text evidence="11">The sequence shown here is derived from an EMBL/GenBank/DDBJ whole genome shotgun (WGS) entry which is preliminary data.</text>
</comment>
<sequence length="1990" mass="215420">MFSSQQHMLPCDLDSWALRPKCNGLLNRRAIRSNACNDSRADRIPLRGSPNLPNSPAFVALGLSDLDEEVRSGFMSVFQSRAERIQWQLRKPGRPGSSGQQRSSVGGGGGGGSAPPPIPIAASPAAPSSLSANRSFKKSGNGHGGQSRVNPTTASEASGASPAITVHRAVQNGAQASAPSPDAPAPGSAKPMDMLTPRNASRAIPKAPSSQSATGASSSSTPLTLPKGDTSKTFTLQFGSINPGIMNELQIPARTRSAPPNLDEQKHDQAHAESFGAAPTLPIPSVLIQQQQQQTKKVGGGTHQSSNLEQHPVSQPKRDTSIPVPSTSVLPTPKSSVLPVSKIPLPMPMSFQPQQPPVPPQVGGPSPQMQPGLAANSLQMTMTLPVANVPQVAQQIYVPGIQPHFVQQQAMMHQGQGLGFPPSIVHQLPQQLGNLGMGITSQFPQQQPGKFGGLRRTTVKITHPETHEELRLDKKTDSSKDGGTSGQRPLPNGIPQAQAIATYNAASQIGQVSMSSQAPRYSYSVSRSGQNLPVMQSTMVNNVPVGKPSHSSSLGAITKGINSEEVAVSTSLHATIHETVKPSTGSEGEKVGASLLAPPVVISMPVSKAPKSGKTVADSTGSCQRNQETSPDGPARQLKSGSKPLADVSLLIANTSSTAAASVPSTRPYLSDSPAADSGLIPFGPDGRKREPVQRSYSLKDTQKKQSKKEYLQLDASSPEGANLSLLKVTKGRFERELVFQEGHTKTEDIETLLASDLATSSTWPSLKAENRNLSGGITKPCEGNLMPAASSLSGAILEEEASQDASLHHAASFGLAPDGVSIIDDFPSETTISLSPMVDGTHFKSSDTSLSVANTALDARIDEMLDVTENGKSYVFNASSQDSNGAEVHPSSTIRKSSEISCPFMSLKEDDGVRNYEKVTSRDYNAVDNKPLNSFVEDVGTIEEINRTVNVQNRPIDGALDSADSGTALVSDVSSATDRKDKLDMFPTTREVKYSKDVGLTDSGVMPIESVPVPNSSLSEVAQKLGSKVLELPSGLISTASMGQKEKPSWETSMPKIAAGRKQKRREILLRADAAGASDLYNAYKGPGEKNVFVSISASIDSSTADTMVAHVDHSKKDVAASEEDGQNKAELDDWEDAADISTSKLKTLEHGKPADGARKQDGDDGYEATSQKKYSRDFLMTFSQLFMEPPVGFEIGSDIPDALMSTPLGKSPCSSSGRIIDRPLGPRSDRRMVSNLDDEKWCRSPVSFGPGRDLRLDAGRGAAIVSARPGQGASNAVLKNSCAQASNQFGGGILSGPIQPLTSQGSMPRGTPDVDRWQRAKGLMPSRQIPLQVMHKAEKKYEVGKSVDKEETKQRQLKAILNKLTPQNFEKLFAQVKEVNIDNAVTLTGVISQIFDKALMEPTFCEMYANFCVHLACELPGFNEDNEKITFKRLLLNKCQEEFERGEREQAEANKVEEEGEIQQTKEEREEKRLQARRRMLGNIRLIGELYKKKMLTERIMHECIKKLLGQYQNPDEEDVEALCKLMSTIGEMIDHPKAKEHMDAYFDMMTKLSTNQKLSSRVRFMLRDAIDLRKNKWQQRMKVEGPKKIEEVHRDAAQERQSQSSRLARGPIISNVPRRGQAVDYGPRGSMPLTSPNSQQVGGLRGLPFQSRGYGKQDVRVEDRHQFETRTMSLPLQQRSTDDDSITLGPQGGLARGMSIRGHPSISDVPATETSLAVEHHRMTLGPNSTSYMADRLSGATSDQLGLKVHSSYYGVRDFKSSDHTFERSVTSILPSGRTHGTSCGSLSSVSETRTISEEVLREKSILAIREFYSAEDEKEVVLCIKELNAPSFHPSVISLWVIDSFERRDVERDLLAKLIIKLCKSRDSFLNKDKLLQGFESVLSSLEDAVNDAPKAPEFLGRIFAKVVMEDMAPLRDIGRLLCEGGEEPGCLRDSGLAADVLGNIFETIKLERGDTVLDEIRASSNLPLQDFRPLHPIKSKLDAFF</sequence>
<dbReference type="GO" id="GO:0016281">
    <property type="term" value="C:eukaryotic translation initiation factor 4F complex"/>
    <property type="evidence" value="ECO:0007669"/>
    <property type="project" value="TreeGrafter"/>
</dbReference>
<feature type="region of interest" description="Disordered" evidence="9">
    <location>
        <begin position="1118"/>
        <end position="1138"/>
    </location>
</feature>
<feature type="compositionally biased region" description="Low complexity" evidence="9">
    <location>
        <begin position="120"/>
        <end position="129"/>
    </location>
</feature>
<feature type="compositionally biased region" description="Low complexity" evidence="9">
    <location>
        <begin position="174"/>
        <end position="191"/>
    </location>
</feature>
<feature type="compositionally biased region" description="Polar residues" evidence="9">
    <location>
        <begin position="1635"/>
        <end position="1644"/>
    </location>
</feature>
<dbReference type="EMBL" id="JAQQAF010000001">
    <property type="protein sequence ID" value="KAJ8512248.1"/>
    <property type="molecule type" value="Genomic_DNA"/>
</dbReference>
<evidence type="ECO:0000256" key="8">
    <source>
        <dbReference type="ARBA" id="ARBA00079578"/>
    </source>
</evidence>
<name>A0AAV8RYL8_ENSVE</name>
<evidence type="ECO:0000256" key="2">
    <source>
        <dbReference type="ARBA" id="ARBA00022540"/>
    </source>
</evidence>
<feature type="region of interest" description="Disordered" evidence="9">
    <location>
        <begin position="89"/>
        <end position="161"/>
    </location>
</feature>
<keyword evidence="2" id="KW-0396">Initiation factor</keyword>
<evidence type="ECO:0000256" key="4">
    <source>
        <dbReference type="ARBA" id="ARBA00022917"/>
    </source>
</evidence>
<dbReference type="SMART" id="SM00544">
    <property type="entry name" value="MA3"/>
    <property type="match status" value="1"/>
</dbReference>
<dbReference type="Pfam" id="PF02854">
    <property type="entry name" value="MIF4G"/>
    <property type="match status" value="1"/>
</dbReference>
<comment type="subunit">
    <text evidence="6">EIF4F is a multi-subunit complex, the composition of which varies with external and internal environmental conditions. It is composed of at least EIF4A, EIF4E and EIF4G. In higher plants two isoforms of EIF4F have been identified, named isoform EIF4F and isoform EIF(iso)4F. Isoform EIF4F has subunits p220 and p26, whereas isoform EIF(iso)4F has subunits p82 and p28.</text>
</comment>
<dbReference type="PANTHER" id="PTHR23253:SF9">
    <property type="entry name" value="EUKARYOTIC TRANSLATION INITIATION FACTOR 4 GAMMA 2"/>
    <property type="match status" value="1"/>
</dbReference>
<feature type="compositionally biased region" description="Polar residues" evidence="9">
    <location>
        <begin position="147"/>
        <end position="158"/>
    </location>
</feature>
<dbReference type="Proteomes" id="UP001222027">
    <property type="component" value="Unassembled WGS sequence"/>
</dbReference>
<gene>
    <name evidence="11" type="ORF">OPV22_002682</name>
</gene>
<protein>
    <recommendedName>
        <fullName evidence="7">Eukaryotic translation initiation factor 4G</fullName>
    </recommendedName>
    <alternativeName>
        <fullName evidence="8">Eukaryotic initiation factor 4F subunit p220</fullName>
    </alternativeName>
</protein>
<feature type="compositionally biased region" description="Low complexity" evidence="9">
    <location>
        <begin position="94"/>
        <end position="104"/>
    </location>
</feature>
<feature type="domain" description="MI" evidence="10">
    <location>
        <begin position="1803"/>
        <end position="1927"/>
    </location>
</feature>
<dbReference type="FunFam" id="1.25.40.180:FF:000034">
    <property type="entry name" value="Eukaryotic translation initiation factor 4G"/>
    <property type="match status" value="1"/>
</dbReference>
<dbReference type="PANTHER" id="PTHR23253">
    <property type="entry name" value="EUKARYOTIC TRANSLATION INITIATION FACTOR 4 GAMMA"/>
    <property type="match status" value="1"/>
</dbReference>
<keyword evidence="4" id="KW-0648">Protein biosynthesis</keyword>
<feature type="region of interest" description="Disordered" evidence="9">
    <location>
        <begin position="606"/>
        <end position="641"/>
    </location>
</feature>
<dbReference type="Gene3D" id="1.25.40.180">
    <property type="match status" value="2"/>
</dbReference>